<evidence type="ECO:0000313" key="3">
    <source>
        <dbReference type="Proteomes" id="UP000503540"/>
    </source>
</evidence>
<feature type="chain" id="PRO_5026334052" evidence="1">
    <location>
        <begin position="27"/>
        <end position="76"/>
    </location>
</feature>
<dbReference type="KEGG" id="nah:F5544_01580"/>
<keyword evidence="1" id="KW-0732">Signal</keyword>
<dbReference type="RefSeq" id="WP_167471518.1">
    <property type="nucleotide sequence ID" value="NZ_CP046172.1"/>
</dbReference>
<dbReference type="AlphaFoldDB" id="A0A6G9Y4T0"/>
<gene>
    <name evidence="2" type="ORF">F5544_01580</name>
</gene>
<protein>
    <submittedName>
        <fullName evidence="2">Uncharacterized protein</fullName>
    </submittedName>
</protein>
<dbReference type="EMBL" id="CP046172">
    <property type="protein sequence ID" value="QIS08238.1"/>
    <property type="molecule type" value="Genomic_DNA"/>
</dbReference>
<evidence type="ECO:0000256" key="1">
    <source>
        <dbReference type="SAM" id="SignalP"/>
    </source>
</evidence>
<proteinExistence type="predicted"/>
<accession>A0A6G9Y4T0</accession>
<sequence length="76" mass="7528">MLKLKTTAVATAMIAGLIAPAGLAAAEPVSAPVEAGPIIQGTTGSAAQDLFWSFMEGAFCGVIEVLKGGGNADCTF</sequence>
<evidence type="ECO:0000313" key="2">
    <source>
        <dbReference type="EMBL" id="QIS08238.1"/>
    </source>
</evidence>
<feature type="signal peptide" evidence="1">
    <location>
        <begin position="1"/>
        <end position="26"/>
    </location>
</feature>
<keyword evidence="3" id="KW-1185">Reference proteome</keyword>
<name>A0A6G9Y4T0_9NOCA</name>
<reference evidence="2 3" key="1">
    <citation type="journal article" date="2019" name="ACS Chem. Biol.">
        <title>Identification and Mobilization of a Cryptic Antibiotic Biosynthesis Gene Locus from a Human-Pathogenic Nocardia Isolate.</title>
        <authorList>
            <person name="Herisse M."/>
            <person name="Ishida K."/>
            <person name="Porter J.L."/>
            <person name="Howden B."/>
            <person name="Hertweck C."/>
            <person name="Stinear T.P."/>
            <person name="Pidot S.J."/>
        </authorList>
    </citation>
    <scope>NUCLEOTIDE SEQUENCE [LARGE SCALE GENOMIC DNA]</scope>
    <source>
        <strain evidence="2 3">AUSMDU00012717</strain>
    </source>
</reference>
<dbReference type="Proteomes" id="UP000503540">
    <property type="component" value="Chromosome"/>
</dbReference>
<organism evidence="2 3">
    <name type="scientific">Nocardia arthritidis</name>
    <dbReference type="NCBI Taxonomy" id="228602"/>
    <lineage>
        <taxon>Bacteria</taxon>
        <taxon>Bacillati</taxon>
        <taxon>Actinomycetota</taxon>
        <taxon>Actinomycetes</taxon>
        <taxon>Mycobacteriales</taxon>
        <taxon>Nocardiaceae</taxon>
        <taxon>Nocardia</taxon>
    </lineage>
</organism>